<feature type="compositionally biased region" description="Polar residues" evidence="1">
    <location>
        <begin position="149"/>
        <end position="166"/>
    </location>
</feature>
<feature type="region of interest" description="Disordered" evidence="1">
    <location>
        <begin position="94"/>
        <end position="176"/>
    </location>
</feature>
<accession>A0A5J4TJ49</accession>
<dbReference type="AlphaFoldDB" id="A0A5J4TJ49"/>
<reference evidence="2 3" key="1">
    <citation type="submission" date="2019-03" db="EMBL/GenBank/DDBJ databases">
        <title>Single cell metagenomics reveals metabolic interactions within the superorganism composed of flagellate Streblomastix strix and complex community of Bacteroidetes bacteria on its surface.</title>
        <authorList>
            <person name="Treitli S.C."/>
            <person name="Kolisko M."/>
            <person name="Husnik F."/>
            <person name="Keeling P."/>
            <person name="Hampl V."/>
        </authorList>
    </citation>
    <scope>NUCLEOTIDE SEQUENCE [LARGE SCALE GENOMIC DNA]</scope>
    <source>
        <strain evidence="2">ST1C</strain>
    </source>
</reference>
<proteinExistence type="predicted"/>
<feature type="compositionally biased region" description="Basic and acidic residues" evidence="1">
    <location>
        <begin position="167"/>
        <end position="176"/>
    </location>
</feature>
<organism evidence="2 3">
    <name type="scientific">Streblomastix strix</name>
    <dbReference type="NCBI Taxonomy" id="222440"/>
    <lineage>
        <taxon>Eukaryota</taxon>
        <taxon>Metamonada</taxon>
        <taxon>Preaxostyla</taxon>
        <taxon>Oxymonadida</taxon>
        <taxon>Streblomastigidae</taxon>
        <taxon>Streblomastix</taxon>
    </lineage>
</organism>
<gene>
    <name evidence="2" type="ORF">EZS28_046612</name>
</gene>
<protein>
    <submittedName>
        <fullName evidence="2">Uncharacterized protein</fullName>
    </submittedName>
</protein>
<evidence type="ECO:0000313" key="3">
    <source>
        <dbReference type="Proteomes" id="UP000324800"/>
    </source>
</evidence>
<sequence>SRFPLQNARLERGETNNQTWGLGHFTRPLLRISPPNSSDIITTIPSIQIPEQLLHIQSNAIRNQALANILCNSNGTDNATNKNENRDLNNQLCRRHPSPPPQQGIFKQHDSEGNRNIDIFRIHNEHRKELDRTESNSDISRMRMESSERNGQNETEEAFTSSTRSIQYEKMDKDMN</sequence>
<name>A0A5J4TJ49_9EUKA</name>
<evidence type="ECO:0000313" key="2">
    <source>
        <dbReference type="EMBL" id="KAA6357862.1"/>
    </source>
</evidence>
<evidence type="ECO:0000256" key="1">
    <source>
        <dbReference type="SAM" id="MobiDB-lite"/>
    </source>
</evidence>
<dbReference type="EMBL" id="SNRW01030738">
    <property type="protein sequence ID" value="KAA6357862.1"/>
    <property type="molecule type" value="Genomic_DNA"/>
</dbReference>
<feature type="non-terminal residue" evidence="2">
    <location>
        <position position="1"/>
    </location>
</feature>
<feature type="compositionally biased region" description="Basic and acidic residues" evidence="1">
    <location>
        <begin position="107"/>
        <end position="148"/>
    </location>
</feature>
<dbReference type="Proteomes" id="UP000324800">
    <property type="component" value="Unassembled WGS sequence"/>
</dbReference>
<comment type="caution">
    <text evidence="2">The sequence shown here is derived from an EMBL/GenBank/DDBJ whole genome shotgun (WGS) entry which is preliminary data.</text>
</comment>